<dbReference type="GO" id="GO:0051239">
    <property type="term" value="P:regulation of multicellular organismal process"/>
    <property type="evidence" value="ECO:0007669"/>
    <property type="project" value="UniProtKB-ARBA"/>
</dbReference>
<feature type="compositionally biased region" description="Low complexity" evidence="8">
    <location>
        <begin position="650"/>
        <end position="665"/>
    </location>
</feature>
<evidence type="ECO:0000256" key="3">
    <source>
        <dbReference type="ARBA" id="ARBA00022833"/>
    </source>
</evidence>
<dbReference type="InterPro" id="IPR013790">
    <property type="entry name" value="Dwarfin"/>
</dbReference>
<feature type="transmembrane region" description="Helical" evidence="9">
    <location>
        <begin position="426"/>
        <end position="445"/>
    </location>
</feature>
<keyword evidence="7" id="KW-0963">Cytoplasm</keyword>
<reference evidence="13" key="1">
    <citation type="submission" date="2022-11" db="UniProtKB">
        <authorList>
            <consortium name="WormBaseParasite"/>
        </authorList>
    </citation>
    <scope>IDENTIFICATION</scope>
</reference>
<keyword evidence="5 7" id="KW-0804">Transcription</keyword>
<dbReference type="GO" id="GO:0005737">
    <property type="term" value="C:cytoplasm"/>
    <property type="evidence" value="ECO:0007669"/>
    <property type="project" value="UniProtKB-SubCell"/>
</dbReference>
<dbReference type="GO" id="GO:0030509">
    <property type="term" value="P:BMP signaling pathway"/>
    <property type="evidence" value="ECO:0007669"/>
    <property type="project" value="TreeGrafter"/>
</dbReference>
<keyword evidence="12" id="KW-1185">Reference proteome</keyword>
<feature type="transmembrane region" description="Helical" evidence="9">
    <location>
        <begin position="188"/>
        <end position="210"/>
    </location>
</feature>
<dbReference type="InterPro" id="IPR001132">
    <property type="entry name" value="SMAD_dom_Dwarfin-type"/>
</dbReference>
<proteinExistence type="inferred from homology"/>
<feature type="transmembrane region" description="Helical" evidence="9">
    <location>
        <begin position="94"/>
        <end position="115"/>
    </location>
</feature>
<dbReference type="SUPFAM" id="SSF56366">
    <property type="entry name" value="SMAD MH1 domain"/>
    <property type="match status" value="1"/>
</dbReference>
<dbReference type="InterPro" id="IPR011701">
    <property type="entry name" value="MFS"/>
</dbReference>
<protein>
    <recommendedName>
        <fullName evidence="7">Mothers against decapentaplegic homolog</fullName>
        <shortName evidence="7">MAD homolog</shortName>
        <shortName evidence="7">Mothers against DPP homolog</shortName>
    </recommendedName>
    <alternativeName>
        <fullName evidence="7">SMAD family member</fullName>
    </alternativeName>
</protein>
<sequence>MSFLQWISCEPSLFLIQFATGITGSLMGPELYRRINTTYADEAPMNATETETDVFYKRHMLNWIIAINGCSYLPAFVIGIWSGAYSQRTGRKPFVILGAVNAAITAVGMMVVFSTDINAPLFILLISSTVAGLLGNISIAKLAAFNHIGDTTTDKTILPIRLVGVTAAVGMGSTLGGFTEGAMADLSSAWPCAVAIAAAVLSVVFALYLLPNGPPAAQQVNIVEKQSGNGGFLDSIASSILSFFRDTASVFVAAARKRQGNRRAMLIAMCGVIFLLNAVIDDEDDIISAYLVGDPFCWGKAKFGIFSGTKSAFLCIGSLFVTFALKKWVGVDDTTIIIVGIVSCIGQAVMFALGRSDWLFYAGAVLGCCRFQVLSGVLAFSDSLIEAHEIGRIYTLIAVISGLSFFFGIFGLLPLYEATLDTMPELIWIVMIVLCFVGIIVVFVINRSSVMLKFEHLLGQHGTAVAKRLGWKQGDEEENWSKKAIDSLMKKLQKHNKEALANLEIALATKGQQPTQCVTIPRSLDGRLQISHRKALPHVIYCRVYRWPDLQSHHELKATEDCRFCYESNQKEICINPYHYDRVDSAGVLPPVLVPRYSEFAPQSASRQQIPYAFQLMNAMEAESGSAMPANIDYSACGLVMRTGSQASSVSSPLSHLSADSPAPSEGLEGLEGSPSPQMFPSHVHTVAVPFAMPQHWATISYYELNTRVGEQVKVSATTVTIDGFTDPSNNPGKICLGLLSNVNRNSTIENTRRHIGKGVKLTYVPHQGTLFAECQSESAIFVQSRNCNYMHNFHPTTVCRIAHGCSLKIFDALKFQELLGQSVRNGFDASYELTKMSIIRMSFVKGWGAEYQRQDVTSTPCWIEIHLHAPLKWLDDALSKMSPSPNPISSMS</sequence>
<feature type="transmembrane region" description="Helical" evidence="9">
    <location>
        <begin position="264"/>
        <end position="280"/>
    </location>
</feature>
<dbReference type="PROSITE" id="PS51075">
    <property type="entry name" value="MH1"/>
    <property type="match status" value="1"/>
</dbReference>
<dbReference type="GO" id="GO:0009653">
    <property type="term" value="P:anatomical structure morphogenesis"/>
    <property type="evidence" value="ECO:0007669"/>
    <property type="project" value="TreeGrafter"/>
</dbReference>
<accession>A0A914WEJ4</accession>
<dbReference type="GO" id="GO:0030154">
    <property type="term" value="P:cell differentiation"/>
    <property type="evidence" value="ECO:0007669"/>
    <property type="project" value="TreeGrafter"/>
</dbReference>
<keyword evidence="2" id="KW-0479">Metal-binding</keyword>
<dbReference type="Gene3D" id="2.60.200.10">
    <property type="match status" value="1"/>
</dbReference>
<feature type="domain" description="MH1" evidence="10">
    <location>
        <begin position="463"/>
        <end position="589"/>
    </location>
</feature>
<evidence type="ECO:0000259" key="10">
    <source>
        <dbReference type="PROSITE" id="PS51075"/>
    </source>
</evidence>
<dbReference type="GO" id="GO:0009791">
    <property type="term" value="P:post-embryonic development"/>
    <property type="evidence" value="ECO:0007669"/>
    <property type="project" value="UniProtKB-ARBA"/>
</dbReference>
<name>A0A914WEJ4_9BILA</name>
<evidence type="ECO:0000256" key="1">
    <source>
        <dbReference type="ARBA" id="ARBA00005545"/>
    </source>
</evidence>
<feature type="domain" description="MH2" evidence="11">
    <location>
        <begin position="697"/>
        <end position="893"/>
    </location>
</feature>
<dbReference type="Pfam" id="PF03166">
    <property type="entry name" value="MH2"/>
    <property type="match status" value="1"/>
</dbReference>
<dbReference type="AlphaFoldDB" id="A0A914WEJ4"/>
<feature type="region of interest" description="Disordered" evidence="8">
    <location>
        <begin position="650"/>
        <end position="679"/>
    </location>
</feature>
<feature type="transmembrane region" description="Helical" evidence="9">
    <location>
        <begin position="359"/>
        <end position="381"/>
    </location>
</feature>
<dbReference type="PANTHER" id="PTHR13703:SF61">
    <property type="entry name" value="PROTEIN MOTHERS AGAINST DPP"/>
    <property type="match status" value="1"/>
</dbReference>
<dbReference type="GO" id="GO:0060395">
    <property type="term" value="P:SMAD protein signal transduction"/>
    <property type="evidence" value="ECO:0007669"/>
    <property type="project" value="TreeGrafter"/>
</dbReference>
<dbReference type="InterPro" id="IPR013019">
    <property type="entry name" value="MAD_homology_MH1"/>
</dbReference>
<dbReference type="GO" id="GO:0046872">
    <property type="term" value="F:metal ion binding"/>
    <property type="evidence" value="ECO:0007669"/>
    <property type="project" value="UniProtKB-KW"/>
</dbReference>
<dbReference type="GO" id="GO:0071144">
    <property type="term" value="C:heteromeric SMAD protein complex"/>
    <property type="evidence" value="ECO:0007669"/>
    <property type="project" value="TreeGrafter"/>
</dbReference>
<organism evidence="12 13">
    <name type="scientific">Plectus sambesii</name>
    <dbReference type="NCBI Taxonomy" id="2011161"/>
    <lineage>
        <taxon>Eukaryota</taxon>
        <taxon>Metazoa</taxon>
        <taxon>Ecdysozoa</taxon>
        <taxon>Nematoda</taxon>
        <taxon>Chromadorea</taxon>
        <taxon>Plectida</taxon>
        <taxon>Plectina</taxon>
        <taxon>Plectoidea</taxon>
        <taxon>Plectidae</taxon>
        <taxon>Plectus</taxon>
    </lineage>
</organism>
<feature type="transmembrane region" description="Helical" evidence="9">
    <location>
        <begin position="121"/>
        <end position="144"/>
    </location>
</feature>
<dbReference type="Gene3D" id="3.90.520.10">
    <property type="entry name" value="SMAD MH1 domain"/>
    <property type="match status" value="1"/>
</dbReference>
<keyword evidence="9" id="KW-0472">Membrane</keyword>
<keyword evidence="3" id="KW-0862">Zinc</keyword>
<dbReference type="GO" id="GO:0070411">
    <property type="term" value="F:I-SMAD binding"/>
    <property type="evidence" value="ECO:0007669"/>
    <property type="project" value="TreeGrafter"/>
</dbReference>
<dbReference type="SMART" id="SM00523">
    <property type="entry name" value="DWA"/>
    <property type="match status" value="1"/>
</dbReference>
<dbReference type="InterPro" id="IPR017855">
    <property type="entry name" value="SMAD-like_dom_sf"/>
</dbReference>
<evidence type="ECO:0000313" key="13">
    <source>
        <dbReference type="WBParaSite" id="PSAMB.scaffold3size181960.g448.t1"/>
    </source>
</evidence>
<evidence type="ECO:0000256" key="5">
    <source>
        <dbReference type="ARBA" id="ARBA00023163"/>
    </source>
</evidence>
<comment type="subcellular location">
    <subcellularLocation>
        <location evidence="7">Cytoplasm</location>
    </subcellularLocation>
    <subcellularLocation>
        <location evidence="7">Nucleus</location>
    </subcellularLocation>
</comment>
<dbReference type="WBParaSite" id="PSAMB.scaffold3size181960.g448.t1">
    <property type="protein sequence ID" value="PSAMB.scaffold3size181960.g448.t1"/>
    <property type="gene ID" value="PSAMB.scaffold3size181960.g448"/>
</dbReference>
<evidence type="ECO:0000256" key="2">
    <source>
        <dbReference type="ARBA" id="ARBA00022723"/>
    </source>
</evidence>
<dbReference type="Pfam" id="PF07690">
    <property type="entry name" value="MFS_1"/>
    <property type="match status" value="1"/>
</dbReference>
<dbReference type="PANTHER" id="PTHR13703">
    <property type="entry name" value="SMAD"/>
    <property type="match status" value="1"/>
</dbReference>
<evidence type="ECO:0000256" key="4">
    <source>
        <dbReference type="ARBA" id="ARBA00023015"/>
    </source>
</evidence>
<keyword evidence="9" id="KW-1133">Transmembrane helix</keyword>
<keyword evidence="9" id="KW-0812">Transmembrane</keyword>
<feature type="transmembrane region" description="Helical" evidence="9">
    <location>
        <begin position="60"/>
        <end position="82"/>
    </location>
</feature>
<dbReference type="InterPro" id="IPR036259">
    <property type="entry name" value="MFS_trans_sf"/>
</dbReference>
<feature type="transmembrane region" description="Helical" evidence="9">
    <location>
        <begin position="393"/>
        <end position="414"/>
    </location>
</feature>
<evidence type="ECO:0000259" key="11">
    <source>
        <dbReference type="PROSITE" id="PS51076"/>
    </source>
</evidence>
<dbReference type="InterPro" id="IPR036578">
    <property type="entry name" value="SMAD_MH1_sf"/>
</dbReference>
<comment type="similarity">
    <text evidence="1 7">Belongs to the dwarfin/SMAD family.</text>
</comment>
<dbReference type="SUPFAM" id="SSF103473">
    <property type="entry name" value="MFS general substrate transporter"/>
    <property type="match status" value="1"/>
</dbReference>
<dbReference type="InterPro" id="IPR008984">
    <property type="entry name" value="SMAD_FHA_dom_sf"/>
</dbReference>
<dbReference type="SMART" id="SM00524">
    <property type="entry name" value="DWB"/>
    <property type="match status" value="1"/>
</dbReference>
<dbReference type="InterPro" id="IPR003619">
    <property type="entry name" value="MAD_homology1_Dwarfin-type"/>
</dbReference>
<dbReference type="Proteomes" id="UP000887566">
    <property type="component" value="Unplaced"/>
</dbReference>
<evidence type="ECO:0000256" key="7">
    <source>
        <dbReference type="RuleBase" id="RU361195"/>
    </source>
</evidence>
<keyword evidence="6 7" id="KW-0539">Nucleus</keyword>
<dbReference type="GO" id="GO:0000981">
    <property type="term" value="F:DNA-binding transcription factor activity, RNA polymerase II-specific"/>
    <property type="evidence" value="ECO:0007669"/>
    <property type="project" value="TreeGrafter"/>
</dbReference>
<dbReference type="PROSITE" id="PS51076">
    <property type="entry name" value="MH2"/>
    <property type="match status" value="1"/>
</dbReference>
<evidence type="ECO:0000256" key="6">
    <source>
        <dbReference type="ARBA" id="ARBA00023242"/>
    </source>
</evidence>
<evidence type="ECO:0000256" key="8">
    <source>
        <dbReference type="SAM" id="MobiDB-lite"/>
    </source>
</evidence>
<evidence type="ECO:0000256" key="9">
    <source>
        <dbReference type="SAM" id="Phobius"/>
    </source>
</evidence>
<feature type="transmembrane region" description="Helical" evidence="9">
    <location>
        <begin position="335"/>
        <end position="353"/>
    </location>
</feature>
<dbReference type="Gene3D" id="1.20.1250.20">
    <property type="entry name" value="MFS general substrate transporter like domains"/>
    <property type="match status" value="1"/>
</dbReference>
<dbReference type="GO" id="GO:0022857">
    <property type="term" value="F:transmembrane transporter activity"/>
    <property type="evidence" value="ECO:0007669"/>
    <property type="project" value="InterPro"/>
</dbReference>
<feature type="transmembrane region" description="Helical" evidence="9">
    <location>
        <begin position="156"/>
        <end position="176"/>
    </location>
</feature>
<dbReference type="SUPFAM" id="SSF49879">
    <property type="entry name" value="SMAD/FHA domain"/>
    <property type="match status" value="1"/>
</dbReference>
<evidence type="ECO:0000313" key="12">
    <source>
        <dbReference type="Proteomes" id="UP000887566"/>
    </source>
</evidence>
<dbReference type="Pfam" id="PF03165">
    <property type="entry name" value="MH1"/>
    <property type="match status" value="1"/>
</dbReference>
<dbReference type="GO" id="GO:0000978">
    <property type="term" value="F:RNA polymerase II cis-regulatory region sequence-specific DNA binding"/>
    <property type="evidence" value="ECO:0007669"/>
    <property type="project" value="TreeGrafter"/>
</dbReference>
<feature type="transmembrane region" description="Helical" evidence="9">
    <location>
        <begin position="303"/>
        <end position="323"/>
    </location>
</feature>
<dbReference type="CDD" id="cd10495">
    <property type="entry name" value="MH2_R-SMAD"/>
    <property type="match status" value="1"/>
</dbReference>
<keyword evidence="4 7" id="KW-0805">Transcription regulation</keyword>
<dbReference type="GO" id="GO:0050793">
    <property type="term" value="P:regulation of developmental process"/>
    <property type="evidence" value="ECO:0007669"/>
    <property type="project" value="UniProtKB-ARBA"/>
</dbReference>